<sequence>MEIQHLSLYENDDGSLDLFLKYNGDIFTLDLPRPYDFEVPKRKVFAFTFLWEAISPSYKSSLVDHIRKSESDNLNLKIKDKTHSKDLSIEGSDNESSITWDIPYETFLADDTSRPIPIYQKLLPEEAQMILRDLGFNDDGVVKWNEHIDVPFGVSSELFVAREAVISGLHFPHIHHYPEIEQYAFSKGKIPPFVTNEVQSIPPGKIVNAQCHSTFPESIFIYKWQILGKNKNREKILEQINELLYNKYLLYRGVRTWVEVHRAIINGFPTNSVNNEFGFGVYTTPDFDYAVEYAGRNGAVMVFDWTETDGAITIKDLDNQEWAATVKGHVCTDKPGPPKHTEDMLQGPVSANHDRILTCSNPIPSHIRQVVGKTEA</sequence>
<reference evidence="1" key="1">
    <citation type="submission" date="2021-06" db="EMBL/GenBank/DDBJ databases">
        <authorList>
            <person name="Kallberg Y."/>
            <person name="Tangrot J."/>
            <person name="Rosling A."/>
        </authorList>
    </citation>
    <scope>NUCLEOTIDE SEQUENCE</scope>
    <source>
        <strain evidence="1">CL356</strain>
    </source>
</reference>
<name>A0ACA9NB32_9GLOM</name>
<dbReference type="EMBL" id="CAJVPT010020041">
    <property type="protein sequence ID" value="CAG8645446.1"/>
    <property type="molecule type" value="Genomic_DNA"/>
</dbReference>
<evidence type="ECO:0000313" key="2">
    <source>
        <dbReference type="Proteomes" id="UP000789525"/>
    </source>
</evidence>
<gene>
    <name evidence="1" type="ORF">ACOLOM_LOCUS8079</name>
</gene>
<evidence type="ECO:0000313" key="1">
    <source>
        <dbReference type="EMBL" id="CAG8645446.1"/>
    </source>
</evidence>
<proteinExistence type="predicted"/>
<organism evidence="1 2">
    <name type="scientific">Acaulospora colombiana</name>
    <dbReference type="NCBI Taxonomy" id="27376"/>
    <lineage>
        <taxon>Eukaryota</taxon>
        <taxon>Fungi</taxon>
        <taxon>Fungi incertae sedis</taxon>
        <taxon>Mucoromycota</taxon>
        <taxon>Glomeromycotina</taxon>
        <taxon>Glomeromycetes</taxon>
        <taxon>Diversisporales</taxon>
        <taxon>Acaulosporaceae</taxon>
        <taxon>Acaulospora</taxon>
    </lineage>
</organism>
<keyword evidence="2" id="KW-1185">Reference proteome</keyword>
<protein>
    <submittedName>
        <fullName evidence="1">15703_t:CDS:1</fullName>
    </submittedName>
</protein>
<feature type="non-terminal residue" evidence="1">
    <location>
        <position position="376"/>
    </location>
</feature>
<accession>A0ACA9NB32</accession>
<comment type="caution">
    <text evidence="1">The sequence shown here is derived from an EMBL/GenBank/DDBJ whole genome shotgun (WGS) entry which is preliminary data.</text>
</comment>
<dbReference type="Proteomes" id="UP000789525">
    <property type="component" value="Unassembled WGS sequence"/>
</dbReference>